<dbReference type="OrthoDB" id="10446718at2759"/>
<dbReference type="EMBL" id="JABEBT010000001">
    <property type="protein sequence ID" value="KAF7640397.1"/>
    <property type="molecule type" value="Genomic_DNA"/>
</dbReference>
<name>A0A8T0A3H6_9BILA</name>
<dbReference type="AlphaFoldDB" id="A0A8T0A3H6"/>
<evidence type="ECO:0000313" key="2">
    <source>
        <dbReference type="Proteomes" id="UP000605970"/>
    </source>
</evidence>
<keyword evidence="2" id="KW-1185">Reference proteome</keyword>
<proteinExistence type="predicted"/>
<reference evidence="1" key="1">
    <citation type="journal article" date="2020" name="Ecol. Evol.">
        <title>Genome structure and content of the rice root-knot nematode (Meloidogyne graminicola).</title>
        <authorList>
            <person name="Phan N.T."/>
            <person name="Danchin E.G.J."/>
            <person name="Klopp C."/>
            <person name="Perfus-Barbeoch L."/>
            <person name="Kozlowski D.K."/>
            <person name="Koutsovoulos G.D."/>
            <person name="Lopez-Roques C."/>
            <person name="Bouchez O."/>
            <person name="Zahm M."/>
            <person name="Besnard G."/>
            <person name="Bellafiore S."/>
        </authorList>
    </citation>
    <scope>NUCLEOTIDE SEQUENCE</scope>
    <source>
        <strain evidence="1">VN-18</strain>
    </source>
</reference>
<comment type="caution">
    <text evidence="1">The sequence shown here is derived from an EMBL/GenBank/DDBJ whole genome shotgun (WGS) entry which is preliminary data.</text>
</comment>
<evidence type="ECO:0000313" key="1">
    <source>
        <dbReference type="EMBL" id="KAF7640397.1"/>
    </source>
</evidence>
<gene>
    <name evidence="1" type="ORF">Mgra_00000217</name>
</gene>
<sequence length="226" mass="25703">MAGLREARPQYQEVRRFRNRQAFLNWWRNGEEIAWRINSRNANREGVVEYWKCAFKIDKTFACLASLRIVFGHHDRYVAVSRNVLQPHNHTEIRVLQNGANTEENEFREVTPFPMQTAQIVHFGPHQPSENARQNNENTTTTTISNTSTSTALEVGTATPTTPAAIREYNELEQQSTSTGQNRGNELAIQRNPFLAMQQQQQSLVIFGGPGTQGGLANGTHVRSYY</sequence>
<organism evidence="1 2">
    <name type="scientific">Meloidogyne graminicola</name>
    <dbReference type="NCBI Taxonomy" id="189291"/>
    <lineage>
        <taxon>Eukaryota</taxon>
        <taxon>Metazoa</taxon>
        <taxon>Ecdysozoa</taxon>
        <taxon>Nematoda</taxon>
        <taxon>Chromadorea</taxon>
        <taxon>Rhabditida</taxon>
        <taxon>Tylenchina</taxon>
        <taxon>Tylenchomorpha</taxon>
        <taxon>Tylenchoidea</taxon>
        <taxon>Meloidogynidae</taxon>
        <taxon>Meloidogyninae</taxon>
        <taxon>Meloidogyne</taxon>
    </lineage>
</organism>
<dbReference type="Proteomes" id="UP000605970">
    <property type="component" value="Unassembled WGS sequence"/>
</dbReference>
<protein>
    <submittedName>
        <fullName evidence="1">Uncharacterized protein</fullName>
    </submittedName>
</protein>
<accession>A0A8T0A3H6</accession>